<dbReference type="GO" id="GO:0032958">
    <property type="term" value="P:inositol phosphate biosynthetic process"/>
    <property type="evidence" value="ECO:0007669"/>
    <property type="project" value="InterPro"/>
</dbReference>
<proteinExistence type="inferred from homology"/>
<keyword evidence="2 8" id="KW-0808">Transferase</keyword>
<dbReference type="SUPFAM" id="SSF56104">
    <property type="entry name" value="SAICAR synthase-like"/>
    <property type="match status" value="1"/>
</dbReference>
<evidence type="ECO:0000256" key="3">
    <source>
        <dbReference type="ARBA" id="ARBA00022741"/>
    </source>
</evidence>
<evidence type="ECO:0000313" key="10">
    <source>
        <dbReference type="EMBL" id="ABO93666.1"/>
    </source>
</evidence>
<dbReference type="GO" id="GO:0005737">
    <property type="term" value="C:cytoplasm"/>
    <property type="evidence" value="ECO:0007669"/>
    <property type="project" value="TreeGrafter"/>
</dbReference>
<evidence type="ECO:0000256" key="7">
    <source>
        <dbReference type="ARBA" id="ARBA00036525"/>
    </source>
</evidence>
<organism evidence="10 11">
    <name type="scientific">Ostreococcus lucimarinus (strain CCE9901)</name>
    <dbReference type="NCBI Taxonomy" id="436017"/>
    <lineage>
        <taxon>Eukaryota</taxon>
        <taxon>Viridiplantae</taxon>
        <taxon>Chlorophyta</taxon>
        <taxon>Mamiellophyceae</taxon>
        <taxon>Mamiellales</taxon>
        <taxon>Bathycoccaceae</taxon>
        <taxon>Ostreococcus</taxon>
    </lineage>
</organism>
<dbReference type="PANTHER" id="PTHR12400:SF51">
    <property type="entry name" value="INOSITOL POLYPHOSPHATE MULTIKINASE"/>
    <property type="match status" value="1"/>
</dbReference>
<dbReference type="GO" id="GO:0005634">
    <property type="term" value="C:nucleus"/>
    <property type="evidence" value="ECO:0007669"/>
    <property type="project" value="TreeGrafter"/>
</dbReference>
<evidence type="ECO:0000256" key="2">
    <source>
        <dbReference type="ARBA" id="ARBA00022679"/>
    </source>
</evidence>
<dbReference type="HOGENOM" id="CLU_858909_0_0_1"/>
<dbReference type="AlphaFoldDB" id="A4RQE6"/>
<dbReference type="GO" id="GO:0008440">
    <property type="term" value="F:inositol-1,4,5-trisphosphate 3-kinase activity"/>
    <property type="evidence" value="ECO:0007669"/>
    <property type="project" value="TreeGrafter"/>
</dbReference>
<dbReference type="InterPro" id="IPR038286">
    <property type="entry name" value="IPK_sf"/>
</dbReference>
<comment type="catalytic activity">
    <reaction evidence="7 8">
        <text>1D-myo-inositol 1,3,4,6-tetrakisphosphate + ATP = 1D-myo-inositol 1,3,4,5,6-pentakisphosphate + ADP + H(+)</text>
        <dbReference type="Rhea" id="RHEA:12717"/>
        <dbReference type="ChEBI" id="CHEBI:15378"/>
        <dbReference type="ChEBI" id="CHEBI:30616"/>
        <dbReference type="ChEBI" id="CHEBI:57660"/>
        <dbReference type="ChEBI" id="CHEBI:57733"/>
        <dbReference type="ChEBI" id="CHEBI:456216"/>
        <dbReference type="EC" id="2.7.1.140"/>
    </reaction>
</comment>
<reference evidence="10 11" key="1">
    <citation type="journal article" date="2007" name="Proc. Natl. Acad. Sci. U.S.A.">
        <title>The tiny eukaryote Ostreococcus provides genomic insights into the paradox of plankton speciation.</title>
        <authorList>
            <person name="Palenik B."/>
            <person name="Grimwood J."/>
            <person name="Aerts A."/>
            <person name="Rouze P."/>
            <person name="Salamov A."/>
            <person name="Putnam N."/>
            <person name="Dupont C."/>
            <person name="Jorgensen R."/>
            <person name="Derelle E."/>
            <person name="Rombauts S."/>
            <person name="Zhou K."/>
            <person name="Otillar R."/>
            <person name="Merchant S.S."/>
            <person name="Podell S."/>
            <person name="Gaasterland T."/>
            <person name="Napoli C."/>
            <person name="Gendler K."/>
            <person name="Manuell A."/>
            <person name="Tai V."/>
            <person name="Vallon O."/>
            <person name="Piganeau G."/>
            <person name="Jancek S."/>
            <person name="Heijde M."/>
            <person name="Jabbari K."/>
            <person name="Bowler C."/>
            <person name="Lohr M."/>
            <person name="Robbens S."/>
            <person name="Werner G."/>
            <person name="Dubchak I."/>
            <person name="Pazour G.J."/>
            <person name="Ren Q."/>
            <person name="Paulsen I."/>
            <person name="Delwiche C."/>
            <person name="Schmutz J."/>
            <person name="Rokhsar D."/>
            <person name="Van de Peer Y."/>
            <person name="Moreau H."/>
            <person name="Grigoriev I.V."/>
        </authorList>
    </citation>
    <scope>NUCLEOTIDE SEQUENCE [LARGE SCALE GENOMIC DNA]</scope>
    <source>
        <strain evidence="10 11">CCE9901</strain>
    </source>
</reference>
<evidence type="ECO:0000256" key="9">
    <source>
        <dbReference type="SAM" id="MobiDB-lite"/>
    </source>
</evidence>
<dbReference type="GO" id="GO:0005524">
    <property type="term" value="F:ATP binding"/>
    <property type="evidence" value="ECO:0007669"/>
    <property type="project" value="UniProtKB-KW"/>
</dbReference>
<evidence type="ECO:0000256" key="5">
    <source>
        <dbReference type="ARBA" id="ARBA00022840"/>
    </source>
</evidence>
<comment type="similarity">
    <text evidence="1 8">Belongs to the inositol phosphokinase (IPK) family.</text>
</comment>
<evidence type="ECO:0000256" key="4">
    <source>
        <dbReference type="ARBA" id="ARBA00022777"/>
    </source>
</evidence>
<comment type="catalytic activity">
    <reaction evidence="6 8">
        <text>1D-myo-inositol 1,4,5-trisphosphate + 2 ATP = 1D-myo-inositol 1,3,4,5,6-pentakisphosphate + 2 ADP + 2 H(+)</text>
        <dbReference type="Rhea" id="RHEA:32359"/>
        <dbReference type="ChEBI" id="CHEBI:15378"/>
        <dbReference type="ChEBI" id="CHEBI:30616"/>
        <dbReference type="ChEBI" id="CHEBI:57733"/>
        <dbReference type="ChEBI" id="CHEBI:203600"/>
        <dbReference type="ChEBI" id="CHEBI:456216"/>
        <dbReference type="EC" id="2.7.1.151"/>
    </reaction>
</comment>
<dbReference type="PANTHER" id="PTHR12400">
    <property type="entry name" value="INOSITOL POLYPHOSPHATE KINASE"/>
    <property type="match status" value="1"/>
</dbReference>
<feature type="region of interest" description="Disordered" evidence="9">
    <location>
        <begin position="57"/>
        <end position="86"/>
    </location>
</feature>
<keyword evidence="3 8" id="KW-0547">Nucleotide-binding</keyword>
<dbReference type="eggNOG" id="KOG1620">
    <property type="taxonomic scope" value="Eukaryota"/>
</dbReference>
<dbReference type="Pfam" id="PF03770">
    <property type="entry name" value="IPK"/>
    <property type="match status" value="1"/>
</dbReference>
<dbReference type="GO" id="GO:0047326">
    <property type="term" value="F:inositol-1,3,4,6-tetrakisphosphate 5-kinase activity"/>
    <property type="evidence" value="ECO:0007669"/>
    <property type="project" value="RHEA"/>
</dbReference>
<keyword evidence="4 8" id="KW-0418">Kinase</keyword>
<dbReference type="GeneID" id="4999546"/>
<dbReference type="OMA" id="ARYIDFC"/>
<gene>
    <name evidence="10" type="ORF">OSTLU_28637</name>
</gene>
<name>A4RQE6_OSTLU</name>
<dbReference type="OrthoDB" id="567222at2759"/>
<dbReference type="STRING" id="436017.A4RQE6"/>
<dbReference type="Gene3D" id="3.30.470.160">
    <property type="entry name" value="Inositol polyphosphate kinase"/>
    <property type="match status" value="1"/>
</dbReference>
<dbReference type="RefSeq" id="XP_001415374.1">
    <property type="nucleotide sequence ID" value="XM_001415337.1"/>
</dbReference>
<dbReference type="EMBL" id="CP000581">
    <property type="protein sequence ID" value="ABO93666.1"/>
    <property type="molecule type" value="Genomic_DNA"/>
</dbReference>
<protein>
    <recommendedName>
        <fullName evidence="8">Inositol polyphosphate multikinase</fullName>
        <ecNumber evidence="8">2.7.1.140</ecNumber>
        <ecNumber evidence="8">2.7.1.151</ecNumber>
    </recommendedName>
</protein>
<evidence type="ECO:0000313" key="11">
    <source>
        <dbReference type="Proteomes" id="UP000001568"/>
    </source>
</evidence>
<accession>A4RQE6</accession>
<dbReference type="EC" id="2.7.1.140" evidence="8"/>
<comment type="function">
    <text evidence="8">Inositol phosphate kinase with a broad substrate specificity.</text>
</comment>
<dbReference type="Gramene" id="ABO93666">
    <property type="protein sequence ID" value="ABO93666"/>
    <property type="gene ID" value="OSTLU_28637"/>
</dbReference>
<dbReference type="KEGG" id="olu:OSTLU_28637"/>
<dbReference type="Proteomes" id="UP000001568">
    <property type="component" value="Chromosome 1"/>
</dbReference>
<dbReference type="InterPro" id="IPR005522">
    <property type="entry name" value="IPK"/>
</dbReference>
<keyword evidence="5 8" id="KW-0067">ATP-binding</keyword>
<evidence type="ECO:0000256" key="1">
    <source>
        <dbReference type="ARBA" id="ARBA00007374"/>
    </source>
</evidence>
<sequence>MPLELVDADTQVAGNHAHGRMAKQSPCGTWFYKPHVAGDARSAVEFAFYADVSREAKLDDDDDDDDAVPRERVDDAVPTPKTPDDANDAARALRAFVCARIPRCPASRASKTRGRNETFGTSDGFGDGLDVDGYLRLKNLTFGYARPCVIDLKIGVRTWDGKHSAEYLEKRAKSEAGTTHETLGFKVCGAQTYDASGALQRLSRDECKRIRMSEALTKETLENFVRDPATGERNAWFWPALLKQLLSEPLRALSYRLVGTSLLVVYESGSLAPSEIAGAVCVPESKLEARYIDFCHAVRKCDGEDVDHNFEGGLKLFQRFVESM</sequence>
<evidence type="ECO:0000256" key="6">
    <source>
        <dbReference type="ARBA" id="ARBA00036164"/>
    </source>
</evidence>
<keyword evidence="11" id="KW-1185">Reference proteome</keyword>
<dbReference type="EC" id="2.7.1.151" evidence="8"/>
<evidence type="ECO:0000256" key="8">
    <source>
        <dbReference type="RuleBase" id="RU363090"/>
    </source>
</evidence>